<keyword evidence="3" id="KW-1003">Cell membrane</keyword>
<dbReference type="AlphaFoldDB" id="A0A2A9EJ45"/>
<evidence type="ECO:0000259" key="9">
    <source>
        <dbReference type="Pfam" id="PF00884"/>
    </source>
</evidence>
<dbReference type="PANTHER" id="PTHR47371:SF3">
    <property type="entry name" value="PHOSPHOGLYCEROL TRANSFERASE I"/>
    <property type="match status" value="1"/>
</dbReference>
<feature type="transmembrane region" description="Helical" evidence="8">
    <location>
        <begin position="158"/>
        <end position="176"/>
    </location>
</feature>
<comment type="subcellular location">
    <subcellularLocation>
        <location evidence="1">Cell membrane</location>
        <topology evidence="1">Multi-pass membrane protein</topology>
    </subcellularLocation>
</comment>
<dbReference type="OrthoDB" id="5363296at2"/>
<dbReference type="RefSeq" id="WP_143426869.1">
    <property type="nucleotide sequence ID" value="NZ_PDJI01000004.1"/>
</dbReference>
<evidence type="ECO:0000256" key="4">
    <source>
        <dbReference type="ARBA" id="ARBA00022692"/>
    </source>
</evidence>
<dbReference type="Pfam" id="PF00884">
    <property type="entry name" value="Sulfatase"/>
    <property type="match status" value="1"/>
</dbReference>
<dbReference type="Gene3D" id="3.40.720.10">
    <property type="entry name" value="Alkaline Phosphatase, subunit A"/>
    <property type="match status" value="1"/>
</dbReference>
<gene>
    <name evidence="10" type="ORF">ATJ97_0743</name>
</gene>
<feature type="transmembrane region" description="Helical" evidence="8">
    <location>
        <begin position="38"/>
        <end position="60"/>
    </location>
</feature>
<evidence type="ECO:0000256" key="3">
    <source>
        <dbReference type="ARBA" id="ARBA00022475"/>
    </source>
</evidence>
<dbReference type="InterPro" id="IPR000917">
    <property type="entry name" value="Sulfatase_N"/>
</dbReference>
<feature type="region of interest" description="Disordered" evidence="7">
    <location>
        <begin position="1"/>
        <end position="31"/>
    </location>
</feature>
<evidence type="ECO:0000313" key="11">
    <source>
        <dbReference type="Proteomes" id="UP000222106"/>
    </source>
</evidence>
<feature type="transmembrane region" description="Helical" evidence="8">
    <location>
        <begin position="106"/>
        <end position="125"/>
    </location>
</feature>
<proteinExistence type="predicted"/>
<dbReference type="CDD" id="cd16015">
    <property type="entry name" value="LTA_synthase"/>
    <property type="match status" value="1"/>
</dbReference>
<dbReference type="Proteomes" id="UP000222106">
    <property type="component" value="Unassembled WGS sequence"/>
</dbReference>
<evidence type="ECO:0000313" key="10">
    <source>
        <dbReference type="EMBL" id="PFG38270.1"/>
    </source>
</evidence>
<sequence length="669" mass="73635">MLQTSSAPRVVDADVPPADTPSERGPRPPSRLRRALDAAGRAVPVAALSLAVAVVVTMIVELTHVQTEPWLEPLERVDTWGADRLALEVLVVWAVVVLIHAVVGRLWLAALISVAVGGVIAFADYQKMLMRGEPLYPTDIEYLKDAGLLLHSIGVDPAYVLAGLLVLAAVVVTLVVRTHRRRRSVRRAGPARPGRSGRLPLRRRWRAHAPRVTAGLLAFGVLAAAVTFNEDGNPLRALWERSGPTWARWNQVENYAENGFVSGLLYNMPGTAMERPAGYSRAALREIADRYSAVAAEMNATRDAGALADTNVVVVLSESFTDPTRLNGVEVAEDPIPFTRGLMGRTPSGTMLSSDYGGGTANVEFEVLTGMSLSNFREQMHTPYQMLVPYEDDFPSLLRTVGAGHEAIAIHPYQRSFYKRDEVYATFGFSRAAFEDEMADAERVERNPFVSDAGTFTRVVDELRASEDPMVVNVVTMQNHRPYDGKYDEPIDVEGAMTPMEKRMVGQYLRGLRYSDAAVEQLVTDLQGLDERTIVLFYGDHSPAVWSSQVWARNPGQAMYETPWFVWANFETAPVEPAAELLGPNHLLGQLQAAANAPVTPYDAMLAQIAEEVPAAERGIMLDPDGREIRAEDLSPRAQQLLEDYRLVQYDLSVGKGYAEAELYEVPTP</sequence>
<reference evidence="10 11" key="1">
    <citation type="submission" date="2017-10" db="EMBL/GenBank/DDBJ databases">
        <title>Sequencing the genomes of 1000 actinobacteria strains.</title>
        <authorList>
            <person name="Klenk H.-P."/>
        </authorList>
    </citation>
    <scope>NUCLEOTIDE SEQUENCE [LARGE SCALE GENOMIC DNA]</scope>
    <source>
        <strain evidence="10 11">DSM 21838</strain>
    </source>
</reference>
<keyword evidence="11" id="KW-1185">Reference proteome</keyword>
<evidence type="ECO:0000256" key="8">
    <source>
        <dbReference type="SAM" id="Phobius"/>
    </source>
</evidence>
<evidence type="ECO:0000256" key="2">
    <source>
        <dbReference type="ARBA" id="ARBA00004936"/>
    </source>
</evidence>
<dbReference type="PANTHER" id="PTHR47371">
    <property type="entry name" value="LIPOTEICHOIC ACID SYNTHASE"/>
    <property type="match status" value="1"/>
</dbReference>
<evidence type="ECO:0000256" key="1">
    <source>
        <dbReference type="ARBA" id="ARBA00004651"/>
    </source>
</evidence>
<name>A0A2A9EJ45_9MICO</name>
<evidence type="ECO:0000256" key="5">
    <source>
        <dbReference type="ARBA" id="ARBA00022989"/>
    </source>
</evidence>
<accession>A0A2A9EJ45</accession>
<keyword evidence="4 8" id="KW-0812">Transmembrane</keyword>
<comment type="caution">
    <text evidence="10">The sequence shown here is derived from an EMBL/GenBank/DDBJ whole genome shotgun (WGS) entry which is preliminary data.</text>
</comment>
<dbReference type="EMBL" id="PDJI01000004">
    <property type="protein sequence ID" value="PFG38270.1"/>
    <property type="molecule type" value="Genomic_DNA"/>
</dbReference>
<keyword evidence="5 8" id="KW-1133">Transmembrane helix</keyword>
<evidence type="ECO:0000256" key="7">
    <source>
        <dbReference type="SAM" id="MobiDB-lite"/>
    </source>
</evidence>
<dbReference type="GO" id="GO:0005886">
    <property type="term" value="C:plasma membrane"/>
    <property type="evidence" value="ECO:0007669"/>
    <property type="project" value="UniProtKB-SubCell"/>
</dbReference>
<comment type="pathway">
    <text evidence="2">Cell wall biogenesis; lipoteichoic acid biosynthesis.</text>
</comment>
<dbReference type="InterPro" id="IPR017850">
    <property type="entry name" value="Alkaline_phosphatase_core_sf"/>
</dbReference>
<evidence type="ECO:0000256" key="6">
    <source>
        <dbReference type="ARBA" id="ARBA00023136"/>
    </source>
</evidence>
<keyword evidence="6 8" id="KW-0472">Membrane</keyword>
<organism evidence="10 11">
    <name type="scientific">Georgenia soli</name>
    <dbReference type="NCBI Taxonomy" id="638953"/>
    <lineage>
        <taxon>Bacteria</taxon>
        <taxon>Bacillati</taxon>
        <taxon>Actinomycetota</taxon>
        <taxon>Actinomycetes</taxon>
        <taxon>Micrococcales</taxon>
        <taxon>Bogoriellaceae</taxon>
        <taxon>Georgenia</taxon>
    </lineage>
</organism>
<feature type="domain" description="Sulfatase N-terminal" evidence="9">
    <location>
        <begin position="311"/>
        <end position="588"/>
    </location>
</feature>
<protein>
    <submittedName>
        <fullName evidence="10">Sulfatase-like protein</fullName>
    </submittedName>
</protein>
<dbReference type="InterPro" id="IPR050448">
    <property type="entry name" value="OpgB/LTA_synthase_biosynth"/>
</dbReference>
<dbReference type="SUPFAM" id="SSF53649">
    <property type="entry name" value="Alkaline phosphatase-like"/>
    <property type="match status" value="1"/>
</dbReference>
<feature type="transmembrane region" description="Helical" evidence="8">
    <location>
        <begin position="80"/>
        <end position="99"/>
    </location>
</feature>
<feature type="transmembrane region" description="Helical" evidence="8">
    <location>
        <begin position="208"/>
        <end position="228"/>
    </location>
</feature>